<keyword evidence="4" id="KW-1185">Reference proteome</keyword>
<sequence>MPVLLSRPFRALGLASAAFCLLAIPAEARRATPAASETEPAGAQAGAAPPGVAWTSGEAQAPNCTRFRRKLWQSGEGWVVKTVSTCR</sequence>
<reference evidence="3 4" key="1">
    <citation type="submission" date="2019-09" db="EMBL/GenBank/DDBJ databases">
        <title>YIM 48816 draft genome.</title>
        <authorList>
            <person name="Jiang L."/>
        </authorList>
    </citation>
    <scope>NUCLEOTIDE SEQUENCE [LARGE SCALE GENOMIC DNA]</scope>
    <source>
        <strain evidence="3 4">YIM 48816</strain>
    </source>
</reference>
<feature type="chain" id="PRO_5026988946" evidence="2">
    <location>
        <begin position="29"/>
        <end position="87"/>
    </location>
</feature>
<dbReference type="AlphaFoldDB" id="A0A6L3SXT9"/>
<accession>A0A6L3SXT9</accession>
<protein>
    <submittedName>
        <fullName evidence="3">Uncharacterized protein</fullName>
    </submittedName>
</protein>
<dbReference type="Proteomes" id="UP000474159">
    <property type="component" value="Unassembled WGS sequence"/>
</dbReference>
<evidence type="ECO:0000313" key="3">
    <source>
        <dbReference type="EMBL" id="KAB1076976.1"/>
    </source>
</evidence>
<dbReference type="OrthoDB" id="8004851at2"/>
<dbReference type="EMBL" id="VZZK01000025">
    <property type="protein sequence ID" value="KAB1076976.1"/>
    <property type="molecule type" value="Genomic_DNA"/>
</dbReference>
<gene>
    <name evidence="3" type="ORF">F6X53_21240</name>
</gene>
<evidence type="ECO:0000313" key="4">
    <source>
        <dbReference type="Proteomes" id="UP000474159"/>
    </source>
</evidence>
<feature type="region of interest" description="Disordered" evidence="1">
    <location>
        <begin position="31"/>
        <end position="57"/>
    </location>
</feature>
<proteinExistence type="predicted"/>
<feature type="compositionally biased region" description="Low complexity" evidence="1">
    <location>
        <begin position="40"/>
        <end position="53"/>
    </location>
</feature>
<name>A0A6L3SXT9_9HYPH</name>
<organism evidence="3 4">
    <name type="scientific">Methylobacterium soli</name>
    <dbReference type="NCBI Taxonomy" id="553447"/>
    <lineage>
        <taxon>Bacteria</taxon>
        <taxon>Pseudomonadati</taxon>
        <taxon>Pseudomonadota</taxon>
        <taxon>Alphaproteobacteria</taxon>
        <taxon>Hyphomicrobiales</taxon>
        <taxon>Methylobacteriaceae</taxon>
        <taxon>Methylobacterium</taxon>
    </lineage>
</organism>
<dbReference type="RefSeq" id="WP_151002342.1">
    <property type="nucleotide sequence ID" value="NZ_BPQY01000212.1"/>
</dbReference>
<feature type="signal peptide" evidence="2">
    <location>
        <begin position="1"/>
        <end position="28"/>
    </location>
</feature>
<keyword evidence="2" id="KW-0732">Signal</keyword>
<evidence type="ECO:0000256" key="2">
    <source>
        <dbReference type="SAM" id="SignalP"/>
    </source>
</evidence>
<comment type="caution">
    <text evidence="3">The sequence shown here is derived from an EMBL/GenBank/DDBJ whole genome shotgun (WGS) entry which is preliminary data.</text>
</comment>
<evidence type="ECO:0000256" key="1">
    <source>
        <dbReference type="SAM" id="MobiDB-lite"/>
    </source>
</evidence>